<evidence type="ECO:0000256" key="1">
    <source>
        <dbReference type="SAM" id="MobiDB-lite"/>
    </source>
</evidence>
<sequence length="59" mass="6248">MITFEHVGSDERVVFGGPHPEADRLVASPAWRRVPDASTPTPPPVSSIEPPPATSASRS</sequence>
<dbReference type="RefSeq" id="WP_253671918.1">
    <property type="nucleotide sequence ID" value="NZ_JAMTCP010000035.1"/>
</dbReference>
<organism evidence="2 3">
    <name type="scientific">Streptoalloteichus tenebrarius (strain ATCC 17920 / DSM 40477 / JCM 4838 / CBS 697.72 / NBRC 16177 / NCIMB 11028 / NRRL B-12390 / A12253. 1 / ISP 5477)</name>
    <name type="common">Streptomyces tenebrarius</name>
    <dbReference type="NCBI Taxonomy" id="1933"/>
    <lineage>
        <taxon>Bacteria</taxon>
        <taxon>Bacillati</taxon>
        <taxon>Actinomycetota</taxon>
        <taxon>Actinomycetes</taxon>
        <taxon>Pseudonocardiales</taxon>
        <taxon>Pseudonocardiaceae</taxon>
        <taxon>Streptoalloteichus</taxon>
    </lineage>
</organism>
<proteinExistence type="predicted"/>
<name>A0ABT1I0E9_STRSD</name>
<dbReference type="EMBL" id="JAMTCP010000035">
    <property type="protein sequence ID" value="MCP2261080.1"/>
    <property type="molecule type" value="Genomic_DNA"/>
</dbReference>
<protein>
    <submittedName>
        <fullName evidence="2">Uncharacterized protein</fullName>
    </submittedName>
</protein>
<reference evidence="2 3" key="1">
    <citation type="submission" date="2022-06" db="EMBL/GenBank/DDBJ databases">
        <title>Genomic Encyclopedia of Archaeal and Bacterial Type Strains, Phase II (KMG-II): from individual species to whole genera.</title>
        <authorList>
            <person name="Goeker M."/>
        </authorList>
    </citation>
    <scope>NUCLEOTIDE SEQUENCE [LARGE SCALE GENOMIC DNA]</scope>
    <source>
        <strain evidence="2 3">DSM 40477</strain>
    </source>
</reference>
<accession>A0ABT1I0E9</accession>
<keyword evidence="3" id="KW-1185">Reference proteome</keyword>
<dbReference type="Proteomes" id="UP001205311">
    <property type="component" value="Unassembled WGS sequence"/>
</dbReference>
<comment type="caution">
    <text evidence="2">The sequence shown here is derived from an EMBL/GenBank/DDBJ whole genome shotgun (WGS) entry which is preliminary data.</text>
</comment>
<gene>
    <name evidence="2" type="ORF">LX15_004800</name>
</gene>
<feature type="compositionally biased region" description="Pro residues" evidence="1">
    <location>
        <begin position="40"/>
        <end position="53"/>
    </location>
</feature>
<feature type="region of interest" description="Disordered" evidence="1">
    <location>
        <begin position="1"/>
        <end position="59"/>
    </location>
</feature>
<evidence type="ECO:0000313" key="2">
    <source>
        <dbReference type="EMBL" id="MCP2261080.1"/>
    </source>
</evidence>
<evidence type="ECO:0000313" key="3">
    <source>
        <dbReference type="Proteomes" id="UP001205311"/>
    </source>
</evidence>